<dbReference type="InterPro" id="IPR025258">
    <property type="entry name" value="RH_dom"/>
</dbReference>
<protein>
    <recommendedName>
        <fullName evidence="2">Rubicon Homology domain-containing protein</fullName>
    </recommendedName>
</protein>
<feature type="region of interest" description="Disordered" evidence="1">
    <location>
        <begin position="145"/>
        <end position="170"/>
    </location>
</feature>
<sequence>MYRKVKALEQVRLLRIQLVHLKNMFKTCRLAKNILEFYDSVPGHLTEDLHLFSLNDLTDIKKGDLGPRLKELVRLGTLHVDKCMLCQAKGFICEFCQSDEVIFPFELSKCRRCEECKACYHKGCFCSDHCPKCERLRARRDQMAKQSLESYNSEPEEEETIQERKMDRAE</sequence>
<gene>
    <name evidence="3" type="ORF">SPARVUS_LOCUS2837030</name>
</gene>
<evidence type="ECO:0000313" key="4">
    <source>
        <dbReference type="Proteomes" id="UP001162483"/>
    </source>
</evidence>
<dbReference type="PANTHER" id="PTHR45971">
    <property type="entry name" value="PHOX (PX) DOMAIN-CONTAINING PROTEIN"/>
    <property type="match status" value="1"/>
</dbReference>
<feature type="compositionally biased region" description="Basic and acidic residues" evidence="1">
    <location>
        <begin position="161"/>
        <end position="170"/>
    </location>
</feature>
<dbReference type="Proteomes" id="UP001162483">
    <property type="component" value="Unassembled WGS sequence"/>
</dbReference>
<comment type="caution">
    <text evidence="3">The sequence shown here is derived from an EMBL/GenBank/DDBJ whole genome shotgun (WGS) entry which is preliminary data.</text>
</comment>
<evidence type="ECO:0000313" key="3">
    <source>
        <dbReference type="EMBL" id="CAI9546453.1"/>
    </source>
</evidence>
<keyword evidence="4" id="KW-1185">Reference proteome</keyword>
<dbReference type="EMBL" id="CATNWA010003857">
    <property type="protein sequence ID" value="CAI9546453.1"/>
    <property type="molecule type" value="Genomic_DNA"/>
</dbReference>
<dbReference type="Pfam" id="PF13901">
    <property type="entry name" value="RH_dom"/>
    <property type="match status" value="1"/>
</dbReference>
<evidence type="ECO:0000259" key="2">
    <source>
        <dbReference type="SMART" id="SM01175"/>
    </source>
</evidence>
<evidence type="ECO:0000256" key="1">
    <source>
        <dbReference type="SAM" id="MobiDB-lite"/>
    </source>
</evidence>
<proteinExistence type="predicted"/>
<dbReference type="PANTHER" id="PTHR45971:SF3">
    <property type="entry name" value="RUN DOMAIN BECLIN-1-INTERACTING AND CYSTEINE-RICH DOMAIN-CONTAINING PROTEIN"/>
    <property type="match status" value="1"/>
</dbReference>
<organism evidence="3 4">
    <name type="scientific">Staurois parvus</name>
    <dbReference type="NCBI Taxonomy" id="386267"/>
    <lineage>
        <taxon>Eukaryota</taxon>
        <taxon>Metazoa</taxon>
        <taxon>Chordata</taxon>
        <taxon>Craniata</taxon>
        <taxon>Vertebrata</taxon>
        <taxon>Euteleostomi</taxon>
        <taxon>Amphibia</taxon>
        <taxon>Batrachia</taxon>
        <taxon>Anura</taxon>
        <taxon>Neobatrachia</taxon>
        <taxon>Ranoidea</taxon>
        <taxon>Ranidae</taxon>
        <taxon>Staurois</taxon>
    </lineage>
</organism>
<dbReference type="InterPro" id="IPR052428">
    <property type="entry name" value="Autophagy_HostDef_Reg"/>
</dbReference>
<dbReference type="SMART" id="SM01175">
    <property type="entry name" value="DUF4206"/>
    <property type="match status" value="1"/>
</dbReference>
<accession>A0ABN9BG14</accession>
<reference evidence="3" key="1">
    <citation type="submission" date="2023-05" db="EMBL/GenBank/DDBJ databases">
        <authorList>
            <person name="Stuckert A."/>
        </authorList>
    </citation>
    <scope>NUCLEOTIDE SEQUENCE</scope>
</reference>
<name>A0ABN9BG14_9NEOB</name>
<feature type="domain" description="Rubicon Homology" evidence="2">
    <location>
        <begin position="2"/>
        <end position="140"/>
    </location>
</feature>